<feature type="compositionally biased region" description="Polar residues" evidence="8">
    <location>
        <begin position="92"/>
        <end position="107"/>
    </location>
</feature>
<dbReference type="PROSITE" id="PS00108">
    <property type="entry name" value="PROTEIN_KINASE_ST"/>
    <property type="match status" value="1"/>
</dbReference>
<dbReference type="Pfam" id="PF13499">
    <property type="entry name" value="EF-hand_7"/>
    <property type="match status" value="2"/>
</dbReference>
<feature type="domain" description="EF-hand" evidence="10">
    <location>
        <begin position="544"/>
        <end position="572"/>
    </location>
</feature>
<evidence type="ECO:0000313" key="12">
    <source>
        <dbReference type="Proteomes" id="UP000815325"/>
    </source>
</evidence>
<evidence type="ECO:0000256" key="3">
    <source>
        <dbReference type="ARBA" id="ARBA00022741"/>
    </source>
</evidence>
<gene>
    <name evidence="11" type="ORF">DUNSADRAFT_5371</name>
</gene>
<feature type="compositionally biased region" description="Low complexity" evidence="8">
    <location>
        <begin position="48"/>
        <end position="71"/>
    </location>
</feature>
<dbReference type="CDD" id="cd00051">
    <property type="entry name" value="EFh"/>
    <property type="match status" value="2"/>
</dbReference>
<dbReference type="SMART" id="SM00054">
    <property type="entry name" value="EFh"/>
    <property type="match status" value="4"/>
</dbReference>
<feature type="domain" description="EF-hand" evidence="10">
    <location>
        <begin position="471"/>
        <end position="506"/>
    </location>
</feature>
<sequence>MGNLCGRPEVPAGTYVVQQRLNDLEAIERGLAPPKTAAAAPHEEHSIPPQQLSSTAQQQQDSAPLKAAAAAPPLPSAGAGGGGSYPNSAASNTIQNSGSRPSFTAPTDQISDTLQAAHLELKNNSTRNFEDYYVLDKVIGHGAFAKVSICTSRSGQKQFAVKAVQKNHEDTTGKQREGVVKEIAIMRTLQDHPNTVKLMEVFEDAESYMLVMELCTGGELFDQIIQKGHFSEKDAADKMRCLLDFIAFAHSRNIIHRDLKPENILLSDKTPSSTIKVIDFGTSDFCLSGQRLSQKFGTPYYVAPEVLKKNYDKSIDIWSAGVIMYILLCGYPPFGGKTDAKILQRVQAGVYSFEGREWEVVTEAAKDMITLMLVMDITDRASAKQLLQHRWFQVAATAPAAALGAHMVKRLRAFAGMSKMKRLALVVLARTLTDNDVKRLRELFAAMDTNNDGRIDSQDLHNALEKVGAAIDESEMQDLFHASDIDGTGQIDYEQFIAAMLDSNRVARRKEAVRKSFEQLDRDGDGYITAADLVRVMPRGSSIEVAREMVSEVDKKGEGRVDYAEFHKMMQA</sequence>
<dbReference type="InterPro" id="IPR000719">
    <property type="entry name" value="Prot_kinase_dom"/>
</dbReference>
<dbReference type="InterPro" id="IPR050205">
    <property type="entry name" value="CDPK_Ser/Thr_kinases"/>
</dbReference>
<dbReference type="Gene3D" id="1.10.510.10">
    <property type="entry name" value="Transferase(Phosphotransferase) domain 1"/>
    <property type="match status" value="1"/>
</dbReference>
<dbReference type="InterPro" id="IPR011009">
    <property type="entry name" value="Kinase-like_dom_sf"/>
</dbReference>
<keyword evidence="5" id="KW-0106">Calcium</keyword>
<evidence type="ECO:0000256" key="8">
    <source>
        <dbReference type="SAM" id="MobiDB-lite"/>
    </source>
</evidence>
<evidence type="ECO:0000256" key="6">
    <source>
        <dbReference type="ARBA" id="ARBA00022840"/>
    </source>
</evidence>
<dbReference type="CDD" id="cd05117">
    <property type="entry name" value="STKc_CAMK"/>
    <property type="match status" value="1"/>
</dbReference>
<feature type="binding site" evidence="7">
    <location>
        <position position="162"/>
    </location>
    <ligand>
        <name>ATP</name>
        <dbReference type="ChEBI" id="CHEBI:30616"/>
    </ligand>
</feature>
<dbReference type="PROSITE" id="PS00107">
    <property type="entry name" value="PROTEIN_KINASE_ATP"/>
    <property type="match status" value="1"/>
</dbReference>
<keyword evidence="4" id="KW-0418">Kinase</keyword>
<organism evidence="11 12">
    <name type="scientific">Dunaliella salina</name>
    <name type="common">Green alga</name>
    <name type="synonym">Protococcus salinus</name>
    <dbReference type="NCBI Taxonomy" id="3046"/>
    <lineage>
        <taxon>Eukaryota</taxon>
        <taxon>Viridiplantae</taxon>
        <taxon>Chlorophyta</taxon>
        <taxon>core chlorophytes</taxon>
        <taxon>Chlorophyceae</taxon>
        <taxon>CS clade</taxon>
        <taxon>Chlamydomonadales</taxon>
        <taxon>Dunaliellaceae</taxon>
        <taxon>Dunaliella</taxon>
    </lineage>
</organism>
<keyword evidence="3 7" id="KW-0547">Nucleotide-binding</keyword>
<dbReference type="Gene3D" id="1.10.238.10">
    <property type="entry name" value="EF-hand"/>
    <property type="match status" value="1"/>
</dbReference>
<dbReference type="Pfam" id="PF00069">
    <property type="entry name" value="Pkinase"/>
    <property type="match status" value="1"/>
</dbReference>
<protein>
    <submittedName>
        <fullName evidence="11">Kinase-like domain-containing protein</fullName>
    </submittedName>
</protein>
<reference evidence="11" key="1">
    <citation type="submission" date="2017-08" db="EMBL/GenBank/DDBJ databases">
        <authorList>
            <person name="Polle J.E."/>
            <person name="Barry K."/>
            <person name="Cushman J."/>
            <person name="Schmutz J."/>
            <person name="Tran D."/>
            <person name="Hathwaick L.T."/>
            <person name="Yim W.C."/>
            <person name="Jenkins J."/>
            <person name="Mckie-Krisberg Z.M."/>
            <person name="Prochnik S."/>
            <person name="Lindquist E."/>
            <person name="Dockter R.B."/>
            <person name="Adam C."/>
            <person name="Molina H."/>
            <person name="Bunkerborg J."/>
            <person name="Jin E."/>
            <person name="Buchheim M."/>
            <person name="Magnuson J."/>
        </authorList>
    </citation>
    <scope>NUCLEOTIDE SEQUENCE</scope>
    <source>
        <strain evidence="11">CCAP 19/18</strain>
    </source>
</reference>
<evidence type="ECO:0000256" key="5">
    <source>
        <dbReference type="ARBA" id="ARBA00022837"/>
    </source>
</evidence>
<keyword evidence="6 7" id="KW-0067">ATP-binding</keyword>
<comment type="caution">
    <text evidence="11">The sequence shown here is derived from an EMBL/GenBank/DDBJ whole genome shotgun (WGS) entry which is preliminary data.</text>
</comment>
<keyword evidence="2" id="KW-0808">Transferase</keyword>
<dbReference type="InterPro" id="IPR018247">
    <property type="entry name" value="EF_Hand_1_Ca_BS"/>
</dbReference>
<dbReference type="PROSITE" id="PS50222">
    <property type="entry name" value="EF_HAND_2"/>
    <property type="match status" value="4"/>
</dbReference>
<keyword evidence="12" id="KW-1185">Reference proteome</keyword>
<evidence type="ECO:0000313" key="11">
    <source>
        <dbReference type="EMBL" id="KAF5836831.1"/>
    </source>
</evidence>
<evidence type="ECO:0000259" key="10">
    <source>
        <dbReference type="PROSITE" id="PS50222"/>
    </source>
</evidence>
<dbReference type="EMBL" id="MU069641">
    <property type="protein sequence ID" value="KAF5836831.1"/>
    <property type="molecule type" value="Genomic_DNA"/>
</dbReference>
<dbReference type="Gene3D" id="3.30.200.20">
    <property type="entry name" value="Phosphorylase Kinase, domain 1"/>
    <property type="match status" value="1"/>
</dbReference>
<dbReference type="PROSITE" id="PS50011">
    <property type="entry name" value="PROTEIN_KINASE_DOM"/>
    <property type="match status" value="1"/>
</dbReference>
<evidence type="ECO:0000259" key="9">
    <source>
        <dbReference type="PROSITE" id="PS50011"/>
    </source>
</evidence>
<dbReference type="PANTHER" id="PTHR24349">
    <property type="entry name" value="SERINE/THREONINE-PROTEIN KINASE"/>
    <property type="match status" value="1"/>
</dbReference>
<dbReference type="InterPro" id="IPR002048">
    <property type="entry name" value="EF_hand_dom"/>
</dbReference>
<name>A0ABQ7GQE2_DUNSA</name>
<evidence type="ECO:0000256" key="7">
    <source>
        <dbReference type="PROSITE-ProRule" id="PRU10141"/>
    </source>
</evidence>
<dbReference type="PROSITE" id="PS00018">
    <property type="entry name" value="EF_HAND_1"/>
    <property type="match status" value="2"/>
</dbReference>
<dbReference type="SUPFAM" id="SSF56112">
    <property type="entry name" value="Protein kinase-like (PK-like)"/>
    <property type="match status" value="1"/>
</dbReference>
<dbReference type="InterPro" id="IPR008271">
    <property type="entry name" value="Ser/Thr_kinase_AS"/>
</dbReference>
<evidence type="ECO:0000256" key="4">
    <source>
        <dbReference type="ARBA" id="ARBA00022777"/>
    </source>
</evidence>
<dbReference type="InterPro" id="IPR017441">
    <property type="entry name" value="Protein_kinase_ATP_BS"/>
</dbReference>
<proteinExistence type="predicted"/>
<dbReference type="SUPFAM" id="SSF47473">
    <property type="entry name" value="EF-hand"/>
    <property type="match status" value="1"/>
</dbReference>
<dbReference type="Proteomes" id="UP000815325">
    <property type="component" value="Unassembled WGS sequence"/>
</dbReference>
<evidence type="ECO:0000256" key="2">
    <source>
        <dbReference type="ARBA" id="ARBA00022679"/>
    </source>
</evidence>
<feature type="region of interest" description="Disordered" evidence="8">
    <location>
        <begin position="30"/>
        <end position="107"/>
    </location>
</feature>
<dbReference type="InterPro" id="IPR011992">
    <property type="entry name" value="EF-hand-dom_pair"/>
</dbReference>
<accession>A0ABQ7GQE2</accession>
<evidence type="ECO:0000256" key="1">
    <source>
        <dbReference type="ARBA" id="ARBA00022527"/>
    </source>
</evidence>
<feature type="domain" description="EF-hand" evidence="10">
    <location>
        <begin position="508"/>
        <end position="543"/>
    </location>
</feature>
<feature type="domain" description="EF-hand" evidence="10">
    <location>
        <begin position="435"/>
        <end position="470"/>
    </location>
</feature>
<feature type="domain" description="Protein kinase" evidence="9">
    <location>
        <begin position="133"/>
        <end position="392"/>
    </location>
</feature>
<dbReference type="SMART" id="SM00220">
    <property type="entry name" value="S_TKc"/>
    <property type="match status" value="1"/>
</dbReference>
<keyword evidence="1" id="KW-0723">Serine/threonine-protein kinase</keyword>